<dbReference type="Proteomes" id="UP000799750">
    <property type="component" value="Unassembled WGS sequence"/>
</dbReference>
<sequence>MEEALILARVRRGLICKFQPPQDHPTAVPTEAFSTSVPDMLTKPMDTRSDIRAFHLERGKVLQVKRLPHDTTQSELESCFTQFGGRPIAFWTLRTPKSVSRWLAVRGRHLASLEQAGALRPKFSGQRSSSRISCPRIPLFWADFSI</sequence>
<evidence type="ECO:0000313" key="2">
    <source>
        <dbReference type="Proteomes" id="UP000799750"/>
    </source>
</evidence>
<dbReference type="SUPFAM" id="SSF54928">
    <property type="entry name" value="RNA-binding domain, RBD"/>
    <property type="match status" value="1"/>
</dbReference>
<organism evidence="1 2">
    <name type="scientific">Lophium mytilinum</name>
    <dbReference type="NCBI Taxonomy" id="390894"/>
    <lineage>
        <taxon>Eukaryota</taxon>
        <taxon>Fungi</taxon>
        <taxon>Dikarya</taxon>
        <taxon>Ascomycota</taxon>
        <taxon>Pezizomycotina</taxon>
        <taxon>Dothideomycetes</taxon>
        <taxon>Pleosporomycetidae</taxon>
        <taxon>Mytilinidiales</taxon>
        <taxon>Mytilinidiaceae</taxon>
        <taxon>Lophium</taxon>
    </lineage>
</organism>
<accession>A0A6A6Q7M0</accession>
<reference evidence="1" key="1">
    <citation type="journal article" date="2020" name="Stud. Mycol.">
        <title>101 Dothideomycetes genomes: a test case for predicting lifestyles and emergence of pathogens.</title>
        <authorList>
            <person name="Haridas S."/>
            <person name="Albert R."/>
            <person name="Binder M."/>
            <person name="Bloem J."/>
            <person name="Labutti K."/>
            <person name="Salamov A."/>
            <person name="Andreopoulos B."/>
            <person name="Baker S."/>
            <person name="Barry K."/>
            <person name="Bills G."/>
            <person name="Bluhm B."/>
            <person name="Cannon C."/>
            <person name="Castanera R."/>
            <person name="Culley D."/>
            <person name="Daum C."/>
            <person name="Ezra D."/>
            <person name="Gonzalez J."/>
            <person name="Henrissat B."/>
            <person name="Kuo A."/>
            <person name="Liang C."/>
            <person name="Lipzen A."/>
            <person name="Lutzoni F."/>
            <person name="Magnuson J."/>
            <person name="Mondo S."/>
            <person name="Nolan M."/>
            <person name="Ohm R."/>
            <person name="Pangilinan J."/>
            <person name="Park H.-J."/>
            <person name="Ramirez L."/>
            <person name="Alfaro M."/>
            <person name="Sun H."/>
            <person name="Tritt A."/>
            <person name="Yoshinaga Y."/>
            <person name="Zwiers L.-H."/>
            <person name="Turgeon B."/>
            <person name="Goodwin S."/>
            <person name="Spatafora J."/>
            <person name="Crous P."/>
            <person name="Grigoriev I."/>
        </authorList>
    </citation>
    <scope>NUCLEOTIDE SEQUENCE</scope>
    <source>
        <strain evidence="1">CBS 269.34</strain>
    </source>
</reference>
<name>A0A6A6Q7M0_9PEZI</name>
<gene>
    <name evidence="1" type="ORF">BU16DRAFT_568260</name>
</gene>
<keyword evidence="2" id="KW-1185">Reference proteome</keyword>
<dbReference type="EMBL" id="MU004203">
    <property type="protein sequence ID" value="KAF2488380.1"/>
    <property type="molecule type" value="Genomic_DNA"/>
</dbReference>
<protein>
    <recommendedName>
        <fullName evidence="3">RRM domain-containing protein</fullName>
    </recommendedName>
</protein>
<evidence type="ECO:0008006" key="3">
    <source>
        <dbReference type="Google" id="ProtNLM"/>
    </source>
</evidence>
<proteinExistence type="predicted"/>
<dbReference type="InterPro" id="IPR035979">
    <property type="entry name" value="RBD_domain_sf"/>
</dbReference>
<dbReference type="AlphaFoldDB" id="A0A6A6Q7M0"/>
<evidence type="ECO:0000313" key="1">
    <source>
        <dbReference type="EMBL" id="KAF2488380.1"/>
    </source>
</evidence>
<dbReference type="OrthoDB" id="448399at2759"/>
<dbReference type="GO" id="GO:0003676">
    <property type="term" value="F:nucleic acid binding"/>
    <property type="evidence" value="ECO:0007669"/>
    <property type="project" value="InterPro"/>
</dbReference>